<dbReference type="EMBL" id="BSPX01000030">
    <property type="protein sequence ID" value="GLT22722.1"/>
    <property type="molecule type" value="Genomic_DNA"/>
</dbReference>
<dbReference type="InterPro" id="IPR009003">
    <property type="entry name" value="Peptidase_S1_PA"/>
</dbReference>
<dbReference type="PROSITE" id="PS51257">
    <property type="entry name" value="PROKAR_LIPOPROTEIN"/>
    <property type="match status" value="1"/>
</dbReference>
<comment type="caution">
    <text evidence="2">The sequence shown here is derived from an EMBL/GenBank/DDBJ whole genome shotgun (WGS) entry which is preliminary data.</text>
</comment>
<dbReference type="Pfam" id="PF13365">
    <property type="entry name" value="Trypsin_2"/>
    <property type="match status" value="1"/>
</dbReference>
<evidence type="ECO:0000313" key="2">
    <source>
        <dbReference type="EMBL" id="GLT22722.1"/>
    </source>
</evidence>
<sequence>MGFRISRSLMSGVMALACVVAPPARADFPDTVASVKRSVVAIGTLSPTRNPRFRFLGTGFVAGNGNQIVTNAHVVGVSDLGDDEKLVMAMAGSGKVTARPITKESVDIEHDLAVVRFEGPPMPALPLGDSAAVRDGQDVAVTGFPLGGSIGIVPVTHKGIVSAITPIGRPVATAKQLDGAAVRRLAAGGYSVIQLDLISYPGNSGSPLFDAGTGEVLGVLSMVFVKGGKESAITSPSGISYAIPAAFVKTLLTP</sequence>
<dbReference type="RefSeq" id="WP_284188008.1">
    <property type="nucleotide sequence ID" value="NZ_BSPX01000030.1"/>
</dbReference>
<dbReference type="PANTHER" id="PTHR43019:SF23">
    <property type="entry name" value="PROTEASE DO-LIKE 5, CHLOROPLASTIC"/>
    <property type="match status" value="1"/>
</dbReference>
<proteinExistence type="predicted"/>
<dbReference type="Gene3D" id="2.40.10.10">
    <property type="entry name" value="Trypsin-like serine proteases"/>
    <property type="match status" value="2"/>
</dbReference>
<feature type="chain" id="PRO_5047204808" description="Serine protease" evidence="1">
    <location>
        <begin position="27"/>
        <end position="254"/>
    </location>
</feature>
<gene>
    <name evidence="2" type="ORF">GCM10007933_21820</name>
</gene>
<evidence type="ECO:0008006" key="4">
    <source>
        <dbReference type="Google" id="ProtNLM"/>
    </source>
</evidence>
<dbReference type="PANTHER" id="PTHR43019">
    <property type="entry name" value="SERINE ENDOPROTEASE DEGS"/>
    <property type="match status" value="1"/>
</dbReference>
<keyword evidence="3" id="KW-1185">Reference proteome</keyword>
<keyword evidence="1" id="KW-0732">Signal</keyword>
<dbReference type="InterPro" id="IPR043504">
    <property type="entry name" value="Peptidase_S1_PA_chymotrypsin"/>
</dbReference>
<evidence type="ECO:0000313" key="3">
    <source>
        <dbReference type="Proteomes" id="UP001157167"/>
    </source>
</evidence>
<organism evidence="2 3">
    <name type="scientific">Zoogloea oryzae</name>
    <dbReference type="NCBI Taxonomy" id="310767"/>
    <lineage>
        <taxon>Bacteria</taxon>
        <taxon>Pseudomonadati</taxon>
        <taxon>Pseudomonadota</taxon>
        <taxon>Betaproteobacteria</taxon>
        <taxon>Rhodocyclales</taxon>
        <taxon>Zoogloeaceae</taxon>
        <taxon>Zoogloea</taxon>
    </lineage>
</organism>
<dbReference type="Proteomes" id="UP001157167">
    <property type="component" value="Unassembled WGS sequence"/>
</dbReference>
<evidence type="ECO:0000256" key="1">
    <source>
        <dbReference type="SAM" id="SignalP"/>
    </source>
</evidence>
<protein>
    <recommendedName>
        <fullName evidence="4">Serine protease</fullName>
    </recommendedName>
</protein>
<name>A0ABQ6FDN4_9RHOO</name>
<feature type="signal peptide" evidence="1">
    <location>
        <begin position="1"/>
        <end position="26"/>
    </location>
</feature>
<reference evidence="3" key="1">
    <citation type="journal article" date="2019" name="Int. J. Syst. Evol. Microbiol.">
        <title>The Global Catalogue of Microorganisms (GCM) 10K type strain sequencing project: providing services to taxonomists for standard genome sequencing and annotation.</title>
        <authorList>
            <consortium name="The Broad Institute Genomics Platform"/>
            <consortium name="The Broad Institute Genome Sequencing Center for Infectious Disease"/>
            <person name="Wu L."/>
            <person name="Ma J."/>
        </authorList>
    </citation>
    <scope>NUCLEOTIDE SEQUENCE [LARGE SCALE GENOMIC DNA]</scope>
    <source>
        <strain evidence="3">NBRC 102407</strain>
    </source>
</reference>
<accession>A0ABQ6FDN4</accession>
<dbReference type="SUPFAM" id="SSF50494">
    <property type="entry name" value="Trypsin-like serine proteases"/>
    <property type="match status" value="1"/>
</dbReference>